<feature type="region of interest" description="Disordered" evidence="6">
    <location>
        <begin position="69"/>
        <end position="115"/>
    </location>
</feature>
<dbReference type="PANTHER" id="PTHR21237:SF23">
    <property type="entry name" value="GRPE PROTEIN HOMOLOG, MITOCHONDRIAL"/>
    <property type="match status" value="1"/>
</dbReference>
<dbReference type="Gene3D" id="3.90.20.20">
    <property type="match status" value="1"/>
</dbReference>
<dbReference type="GO" id="GO:0000774">
    <property type="term" value="F:adenyl-nucleotide exchange factor activity"/>
    <property type="evidence" value="ECO:0007669"/>
    <property type="project" value="InterPro"/>
</dbReference>
<organism evidence="7 8">
    <name type="scientific">Chitinophaga niastensis</name>
    <dbReference type="NCBI Taxonomy" id="536980"/>
    <lineage>
        <taxon>Bacteria</taxon>
        <taxon>Pseudomonadati</taxon>
        <taxon>Bacteroidota</taxon>
        <taxon>Chitinophagia</taxon>
        <taxon>Chitinophagales</taxon>
        <taxon>Chitinophagaceae</taxon>
        <taxon>Chitinophaga</taxon>
    </lineage>
</organism>
<dbReference type="GO" id="GO:0005737">
    <property type="term" value="C:cytoplasm"/>
    <property type="evidence" value="ECO:0007669"/>
    <property type="project" value="UniProtKB-SubCell"/>
</dbReference>
<keyword evidence="3" id="KW-0963">Cytoplasm</keyword>
<evidence type="ECO:0000256" key="4">
    <source>
        <dbReference type="RuleBase" id="RU000639"/>
    </source>
</evidence>
<evidence type="ECO:0000313" key="7">
    <source>
        <dbReference type="EMBL" id="PSL50200.1"/>
    </source>
</evidence>
<evidence type="ECO:0000256" key="3">
    <source>
        <dbReference type="HAMAP-Rule" id="MF_01151"/>
    </source>
</evidence>
<feature type="compositionally biased region" description="Basic and acidic residues" evidence="6">
    <location>
        <begin position="94"/>
        <end position="103"/>
    </location>
</feature>
<dbReference type="AlphaFoldDB" id="A0A2P8HVF7"/>
<dbReference type="Pfam" id="PF01025">
    <property type="entry name" value="GrpE"/>
    <property type="match status" value="1"/>
</dbReference>
<evidence type="ECO:0000313" key="8">
    <source>
        <dbReference type="Proteomes" id="UP000240971"/>
    </source>
</evidence>
<dbReference type="PROSITE" id="PS01071">
    <property type="entry name" value="GRPE"/>
    <property type="match status" value="1"/>
</dbReference>
<keyword evidence="3 4" id="KW-0346">Stress response</keyword>
<dbReference type="SUPFAM" id="SSF58014">
    <property type="entry name" value="Coiled-coil domain of nucleotide exchange factor GrpE"/>
    <property type="match status" value="1"/>
</dbReference>
<comment type="similarity">
    <text evidence="1 3 5">Belongs to the GrpE family.</text>
</comment>
<comment type="subcellular location">
    <subcellularLocation>
        <location evidence="3">Cytoplasm</location>
    </subcellularLocation>
</comment>
<dbReference type="InterPro" id="IPR000740">
    <property type="entry name" value="GrpE"/>
</dbReference>
<comment type="function">
    <text evidence="3 4">Participates actively in the response to hyperosmotic and heat shock by preventing the aggregation of stress-denatured proteins, in association with DnaK and GrpE. It is the nucleotide exchange factor for DnaK and may function as a thermosensor. Unfolded proteins bind initially to DnaJ; upon interaction with the DnaJ-bound protein, DnaK hydrolyzes its bound ATP, resulting in the formation of a stable complex. GrpE releases ADP from DnaK; ATP binding to DnaK triggers the release of the substrate protein, thus completing the reaction cycle. Several rounds of ATP-dependent interactions between DnaJ, DnaK and GrpE are required for fully efficient folding.</text>
</comment>
<dbReference type="Gene3D" id="2.30.22.10">
    <property type="entry name" value="Head domain of nucleotide exchange factor GrpE"/>
    <property type="match status" value="1"/>
</dbReference>
<proteinExistence type="inferred from homology"/>
<name>A0A2P8HVF7_CHINA</name>
<comment type="subunit">
    <text evidence="3">Homodimer.</text>
</comment>
<dbReference type="CDD" id="cd00446">
    <property type="entry name" value="GrpE"/>
    <property type="match status" value="1"/>
</dbReference>
<dbReference type="GO" id="GO:0051082">
    <property type="term" value="F:unfolded protein binding"/>
    <property type="evidence" value="ECO:0007669"/>
    <property type="project" value="TreeGrafter"/>
</dbReference>
<keyword evidence="8" id="KW-1185">Reference proteome</keyword>
<evidence type="ECO:0000256" key="1">
    <source>
        <dbReference type="ARBA" id="ARBA00009054"/>
    </source>
</evidence>
<dbReference type="GO" id="GO:0051087">
    <property type="term" value="F:protein-folding chaperone binding"/>
    <property type="evidence" value="ECO:0007669"/>
    <property type="project" value="InterPro"/>
</dbReference>
<keyword evidence="2 3" id="KW-0143">Chaperone</keyword>
<accession>A0A2P8HVF7</accession>
<protein>
    <recommendedName>
        <fullName evidence="3 4">Protein GrpE</fullName>
    </recommendedName>
    <alternativeName>
        <fullName evidence="3">HSP-70 cofactor</fullName>
    </alternativeName>
</protein>
<dbReference type="PRINTS" id="PR00773">
    <property type="entry name" value="GRPEPROTEIN"/>
</dbReference>
<reference evidence="7 8" key="1">
    <citation type="submission" date="2018-03" db="EMBL/GenBank/DDBJ databases">
        <title>Genomic Encyclopedia of Archaeal and Bacterial Type Strains, Phase II (KMG-II): from individual species to whole genera.</title>
        <authorList>
            <person name="Goeker M."/>
        </authorList>
    </citation>
    <scope>NUCLEOTIDE SEQUENCE [LARGE SCALE GENOMIC DNA]</scope>
    <source>
        <strain evidence="7 8">DSM 24859</strain>
    </source>
</reference>
<dbReference type="HAMAP" id="MF_01151">
    <property type="entry name" value="GrpE"/>
    <property type="match status" value="1"/>
</dbReference>
<evidence type="ECO:0000256" key="6">
    <source>
        <dbReference type="SAM" id="MobiDB-lite"/>
    </source>
</evidence>
<evidence type="ECO:0000256" key="5">
    <source>
        <dbReference type="RuleBase" id="RU004478"/>
    </source>
</evidence>
<dbReference type="InterPro" id="IPR013805">
    <property type="entry name" value="GrpE_CC"/>
</dbReference>
<dbReference type="SUPFAM" id="SSF51064">
    <property type="entry name" value="Head domain of nucleotide exchange factor GrpE"/>
    <property type="match status" value="1"/>
</dbReference>
<dbReference type="EMBL" id="PYAW01000001">
    <property type="protein sequence ID" value="PSL50200.1"/>
    <property type="molecule type" value="Genomic_DNA"/>
</dbReference>
<evidence type="ECO:0000256" key="2">
    <source>
        <dbReference type="ARBA" id="ARBA00023186"/>
    </source>
</evidence>
<dbReference type="GO" id="GO:0006457">
    <property type="term" value="P:protein folding"/>
    <property type="evidence" value="ECO:0007669"/>
    <property type="project" value="InterPro"/>
</dbReference>
<feature type="compositionally biased region" description="Polar residues" evidence="6">
    <location>
        <begin position="70"/>
        <end position="79"/>
    </location>
</feature>
<sequence length="256" mass="28972">MGGGFLIVEITNYEWRITVIFAYNRNSPFVIRNYSLFCLFVAKTGVGKEIDCLPLQTIITIMTENEKDMQTNGQANTGSENEKSMPDINTDENISEKSDTNKELDEEGELEKKEREVSEIRDKYLRLQAEFDNYRKRTAKERLELMQTASKEVIISLLDVLDDSDRATKQLENATDFNAAKDGVMLVFNKLKSTLQAKGLKPMESIHTSFDADLHDAITEIPAPTPDLEGKIVDVLQPGYYLGDKLIRHAKVIVGK</sequence>
<gene>
    <name evidence="3" type="primary">grpE</name>
    <name evidence="7" type="ORF">CLV51_1011544</name>
</gene>
<comment type="caution">
    <text evidence="7">The sequence shown here is derived from an EMBL/GenBank/DDBJ whole genome shotgun (WGS) entry which is preliminary data.</text>
</comment>
<dbReference type="Proteomes" id="UP000240971">
    <property type="component" value="Unassembled WGS sequence"/>
</dbReference>
<dbReference type="InterPro" id="IPR009012">
    <property type="entry name" value="GrpE_head"/>
</dbReference>
<dbReference type="PANTHER" id="PTHR21237">
    <property type="entry name" value="GRPE PROTEIN"/>
    <property type="match status" value="1"/>
</dbReference>
<dbReference type="GO" id="GO:0042803">
    <property type="term" value="F:protein homodimerization activity"/>
    <property type="evidence" value="ECO:0007669"/>
    <property type="project" value="InterPro"/>
</dbReference>